<dbReference type="CDD" id="cd00064">
    <property type="entry name" value="FU"/>
    <property type="match status" value="1"/>
</dbReference>
<organism evidence="1 2">
    <name type="scientific">Halocaridina rubra</name>
    <name type="common">Hawaiian red shrimp</name>
    <dbReference type="NCBI Taxonomy" id="373956"/>
    <lineage>
        <taxon>Eukaryota</taxon>
        <taxon>Metazoa</taxon>
        <taxon>Ecdysozoa</taxon>
        <taxon>Arthropoda</taxon>
        <taxon>Crustacea</taxon>
        <taxon>Multicrustacea</taxon>
        <taxon>Malacostraca</taxon>
        <taxon>Eumalacostraca</taxon>
        <taxon>Eucarida</taxon>
        <taxon>Decapoda</taxon>
        <taxon>Pleocyemata</taxon>
        <taxon>Caridea</taxon>
        <taxon>Atyoidea</taxon>
        <taxon>Atyidae</taxon>
        <taxon>Halocaridina</taxon>
    </lineage>
</organism>
<dbReference type="SUPFAM" id="SSF57184">
    <property type="entry name" value="Growth factor receptor domain"/>
    <property type="match status" value="1"/>
</dbReference>
<dbReference type="InterPro" id="IPR006212">
    <property type="entry name" value="Furin_repeat"/>
</dbReference>
<evidence type="ECO:0000313" key="1">
    <source>
        <dbReference type="EMBL" id="KAK7079009.1"/>
    </source>
</evidence>
<dbReference type="InterPro" id="IPR009030">
    <property type="entry name" value="Growth_fac_rcpt_cys_sf"/>
</dbReference>
<dbReference type="Proteomes" id="UP001381693">
    <property type="component" value="Unassembled WGS sequence"/>
</dbReference>
<name>A0AAN8XIM1_HALRR</name>
<dbReference type="EMBL" id="JAXCGZ010007600">
    <property type="protein sequence ID" value="KAK7079009.1"/>
    <property type="molecule type" value="Genomic_DNA"/>
</dbReference>
<keyword evidence="2" id="KW-1185">Reference proteome</keyword>
<dbReference type="AlphaFoldDB" id="A0AAN8XIM1"/>
<dbReference type="Gene3D" id="2.10.220.10">
    <property type="entry name" value="Hormone Receptor, Insulin-like Growth Factor Receptor 1, Chain A, domain 2"/>
    <property type="match status" value="1"/>
</dbReference>
<sequence length="121" mass="13724">MYSVMEYASLAWSSNFTKRHYQNLQTIQNKATKIIPAFAVQNKAPKIIPDFTECSEGRFIHDGLCISQCPDKYYEWNSKAQGTTGSPRCQPCHYSCFKCSGPQDNECTKCRGDATLYKSSK</sequence>
<feature type="non-terminal residue" evidence="1">
    <location>
        <position position="121"/>
    </location>
</feature>
<reference evidence="1 2" key="1">
    <citation type="submission" date="2023-11" db="EMBL/GenBank/DDBJ databases">
        <title>Halocaridina rubra genome assembly.</title>
        <authorList>
            <person name="Smith C."/>
        </authorList>
    </citation>
    <scope>NUCLEOTIDE SEQUENCE [LARGE SCALE GENOMIC DNA]</scope>
    <source>
        <strain evidence="1">EP-1</strain>
        <tissue evidence="1">Whole</tissue>
    </source>
</reference>
<protein>
    <submittedName>
        <fullName evidence="1">Uncharacterized protein</fullName>
    </submittedName>
</protein>
<evidence type="ECO:0000313" key="2">
    <source>
        <dbReference type="Proteomes" id="UP001381693"/>
    </source>
</evidence>
<proteinExistence type="predicted"/>
<comment type="caution">
    <text evidence="1">The sequence shown here is derived from an EMBL/GenBank/DDBJ whole genome shotgun (WGS) entry which is preliminary data.</text>
</comment>
<gene>
    <name evidence="1" type="ORF">SK128_020597</name>
</gene>
<accession>A0AAN8XIM1</accession>